<keyword evidence="1" id="KW-0677">Repeat</keyword>
<protein>
    <submittedName>
        <fullName evidence="3">NHL repeat containing protein</fullName>
    </submittedName>
</protein>
<dbReference type="Proteomes" id="UP001165289">
    <property type="component" value="Unassembled WGS sequence"/>
</dbReference>
<dbReference type="CDD" id="cd05819">
    <property type="entry name" value="NHL"/>
    <property type="match status" value="1"/>
</dbReference>
<dbReference type="PANTHER" id="PTHR24104">
    <property type="entry name" value="E3 UBIQUITIN-PROTEIN LIGASE NHLRC1-RELATED"/>
    <property type="match status" value="1"/>
</dbReference>
<comment type="caution">
    <text evidence="3">The sequence shown here is derived from an EMBL/GenBank/DDBJ whole genome shotgun (WGS) entry which is preliminary data.</text>
</comment>
<dbReference type="InterPro" id="IPR050952">
    <property type="entry name" value="TRIM-NHL_E3_ligases"/>
</dbReference>
<dbReference type="PROSITE" id="PS51125">
    <property type="entry name" value="NHL"/>
    <property type="match status" value="1"/>
</dbReference>
<evidence type="ECO:0000256" key="1">
    <source>
        <dbReference type="ARBA" id="ARBA00022737"/>
    </source>
</evidence>
<reference evidence="3 4" key="1">
    <citation type="journal article" date="2023" name="BMC Biol.">
        <title>The compact genome of the sponge Oopsacas minuta (Hexactinellida) is lacking key metazoan core genes.</title>
        <authorList>
            <person name="Santini S."/>
            <person name="Schenkelaars Q."/>
            <person name="Jourda C."/>
            <person name="Duchesne M."/>
            <person name="Belahbib H."/>
            <person name="Rocher C."/>
            <person name="Selva M."/>
            <person name="Riesgo A."/>
            <person name="Vervoort M."/>
            <person name="Leys S.P."/>
            <person name="Kodjabachian L."/>
            <person name="Le Bivic A."/>
            <person name="Borchiellini C."/>
            <person name="Claverie J.M."/>
            <person name="Renard E."/>
        </authorList>
    </citation>
    <scope>NUCLEOTIDE SEQUENCE [LARGE SCALE GENOMIC DNA]</scope>
    <source>
        <strain evidence="3">SPO-2</strain>
    </source>
</reference>
<evidence type="ECO:0000313" key="4">
    <source>
        <dbReference type="Proteomes" id="UP001165289"/>
    </source>
</evidence>
<dbReference type="InterPro" id="IPR001258">
    <property type="entry name" value="NHL_repeat"/>
</dbReference>
<evidence type="ECO:0000313" key="3">
    <source>
        <dbReference type="EMBL" id="KAI6647632.1"/>
    </source>
</evidence>
<gene>
    <name evidence="3" type="ORF">LOD99_8706</name>
</gene>
<keyword evidence="4" id="KW-1185">Reference proteome</keyword>
<feature type="repeat" description="NHL" evidence="2">
    <location>
        <begin position="324"/>
        <end position="366"/>
    </location>
</feature>
<dbReference type="GO" id="GO:0000209">
    <property type="term" value="P:protein polyubiquitination"/>
    <property type="evidence" value="ECO:0007669"/>
    <property type="project" value="TreeGrafter"/>
</dbReference>
<name>A0AAV7JFT1_9METZ</name>
<dbReference type="InterPro" id="IPR011042">
    <property type="entry name" value="6-blade_b-propeller_TolB-like"/>
</dbReference>
<dbReference type="GO" id="GO:0008270">
    <property type="term" value="F:zinc ion binding"/>
    <property type="evidence" value="ECO:0007669"/>
    <property type="project" value="UniProtKB-KW"/>
</dbReference>
<dbReference type="AlphaFoldDB" id="A0AAV7JFT1"/>
<dbReference type="GO" id="GO:0043161">
    <property type="term" value="P:proteasome-mediated ubiquitin-dependent protein catabolic process"/>
    <property type="evidence" value="ECO:0007669"/>
    <property type="project" value="TreeGrafter"/>
</dbReference>
<dbReference type="Gene3D" id="2.120.10.30">
    <property type="entry name" value="TolB, C-terminal domain"/>
    <property type="match status" value="2"/>
</dbReference>
<proteinExistence type="predicted"/>
<evidence type="ECO:0000256" key="2">
    <source>
        <dbReference type="PROSITE-ProRule" id="PRU00504"/>
    </source>
</evidence>
<dbReference type="EMBL" id="JAKMXF010000340">
    <property type="protein sequence ID" value="KAI6647632.1"/>
    <property type="molecule type" value="Genomic_DNA"/>
</dbReference>
<dbReference type="PANTHER" id="PTHR24104:SF25">
    <property type="entry name" value="PROTEIN LIN-41"/>
    <property type="match status" value="1"/>
</dbReference>
<sequence>MGKDAQGTKRGRCVACGECEEYEQQAEDDTCQCCAHNRKCHVKVVTLGLCKCGHCHGYSSKNEFQYFQCDYCACDAEKHVGWERVHVEYERVKTLVKEENLIQLDSPTFAESEKQFQFTGNPVDMSIDKITSAERSCLFEIAPSCELSHSLSCQSMPNLLQVDKNRNSLPASGLPSLLNIPIENKYLDDLREKIEIVKLELKKKYEKLHHLLSLSEMEKFRDLDIIYEHYEKLFADRIININELEIAKNTVFDSLNQSDLKPAYAKIISTLETEKKAYQNFTVDVPDLIVHWDELSFQDSLQNICHIIEVKSPGKFFKMKPNWHQSKRGNGPEDLNHAKGIAVDNETQNLYIADCLNDRIQVYDENGIFLETFCQKKVLLPRRICISGQFLFITSGLHQLNKINKYTGEIIGKTEFEFSLSGIDSKGNKYLYVCDLLNLQIVVVRISNLKFKRKFTLKATNNSDTQTRDIRVEATAIYVLFHKSQFPLQSFTHEGVLIRHIVTETMVLDAKYFCLDASSNILISDSGSHQIRVFSPQGDLVQVVGRKGKENPGDLFEPQGIAVNYAGSIYVVDMKVEANLQAF</sequence>
<organism evidence="3 4">
    <name type="scientific">Oopsacas minuta</name>
    <dbReference type="NCBI Taxonomy" id="111878"/>
    <lineage>
        <taxon>Eukaryota</taxon>
        <taxon>Metazoa</taxon>
        <taxon>Porifera</taxon>
        <taxon>Hexactinellida</taxon>
        <taxon>Hexasterophora</taxon>
        <taxon>Lyssacinosida</taxon>
        <taxon>Leucopsacidae</taxon>
        <taxon>Oopsacas</taxon>
    </lineage>
</organism>
<accession>A0AAV7JFT1</accession>
<dbReference type="GO" id="GO:0061630">
    <property type="term" value="F:ubiquitin protein ligase activity"/>
    <property type="evidence" value="ECO:0007669"/>
    <property type="project" value="TreeGrafter"/>
</dbReference>
<dbReference type="SUPFAM" id="SSF75011">
    <property type="entry name" value="3-carboxy-cis,cis-mucoante lactonizing enzyme"/>
    <property type="match status" value="1"/>
</dbReference>